<reference evidence="2 3" key="1">
    <citation type="submission" date="2023-07" db="EMBL/GenBank/DDBJ databases">
        <title>Sorghum-associated microbial communities from plants grown in Nebraska, USA.</title>
        <authorList>
            <person name="Schachtman D."/>
        </authorList>
    </citation>
    <scope>NUCLEOTIDE SEQUENCE [LARGE SCALE GENOMIC DNA]</scope>
    <source>
        <strain evidence="2 3">DS1607</strain>
    </source>
</reference>
<dbReference type="Gene3D" id="3.40.109.10">
    <property type="entry name" value="NADH Oxidase"/>
    <property type="match status" value="1"/>
</dbReference>
<comment type="caution">
    <text evidence="2">The sequence shown here is derived from an EMBL/GenBank/DDBJ whole genome shotgun (WGS) entry which is preliminary data.</text>
</comment>
<gene>
    <name evidence="2" type="ORF">J2W36_003164</name>
</gene>
<evidence type="ECO:0000313" key="3">
    <source>
        <dbReference type="Proteomes" id="UP001226867"/>
    </source>
</evidence>
<dbReference type="Pfam" id="PF00881">
    <property type="entry name" value="Nitroreductase"/>
    <property type="match status" value="1"/>
</dbReference>
<dbReference type="EMBL" id="JAUSRO010000009">
    <property type="protein sequence ID" value="MDP9900898.1"/>
    <property type="molecule type" value="Genomic_DNA"/>
</dbReference>
<feature type="domain" description="Nitroreductase" evidence="1">
    <location>
        <begin position="27"/>
        <end position="188"/>
    </location>
</feature>
<dbReference type="Proteomes" id="UP001226867">
    <property type="component" value="Unassembled WGS sequence"/>
</dbReference>
<dbReference type="PANTHER" id="PTHR43821">
    <property type="entry name" value="NAD(P)H NITROREDUCTASE YDJA-RELATED"/>
    <property type="match status" value="1"/>
</dbReference>
<dbReference type="PANTHER" id="PTHR43821:SF1">
    <property type="entry name" value="NAD(P)H NITROREDUCTASE YDJA-RELATED"/>
    <property type="match status" value="1"/>
</dbReference>
<accession>A0ABT9S962</accession>
<dbReference type="RefSeq" id="WP_307690684.1">
    <property type="nucleotide sequence ID" value="NZ_JAUSRO010000009.1"/>
</dbReference>
<evidence type="ECO:0000313" key="2">
    <source>
        <dbReference type="EMBL" id="MDP9900898.1"/>
    </source>
</evidence>
<protein>
    <submittedName>
        <fullName evidence="2">Nitroreductase</fullName>
    </submittedName>
</protein>
<dbReference type="InterPro" id="IPR000415">
    <property type="entry name" value="Nitroreductase-like"/>
</dbReference>
<proteinExistence type="predicted"/>
<keyword evidence="3" id="KW-1185">Reference proteome</keyword>
<sequence>MNTLAAPELPACAPVRRASTPLAPWLTRRSVGPRRLALPGPDTSELAALLQAAVNVSDHGRKRPCRIVVADAAQRERYADAFLAYAASVRGLASPDLLDADTREHERSKALNGPCLLSLVARIATDDPEVPPHEQWMSVGASLGALLAAANALGYAGKALSGARIHHPAVRSVVCRDGELLACFVYLGSKPANG</sequence>
<dbReference type="SUPFAM" id="SSF55469">
    <property type="entry name" value="FMN-dependent nitroreductase-like"/>
    <property type="match status" value="1"/>
</dbReference>
<dbReference type="InterPro" id="IPR052530">
    <property type="entry name" value="NAD(P)H_nitroreductase"/>
</dbReference>
<evidence type="ECO:0000259" key="1">
    <source>
        <dbReference type="Pfam" id="PF00881"/>
    </source>
</evidence>
<name>A0ABT9S962_9BURK</name>
<organism evidence="2 3">
    <name type="scientific">Variovorax ginsengisoli</name>
    <dbReference type="NCBI Taxonomy" id="363844"/>
    <lineage>
        <taxon>Bacteria</taxon>
        <taxon>Pseudomonadati</taxon>
        <taxon>Pseudomonadota</taxon>
        <taxon>Betaproteobacteria</taxon>
        <taxon>Burkholderiales</taxon>
        <taxon>Comamonadaceae</taxon>
        <taxon>Variovorax</taxon>
    </lineage>
</organism>
<dbReference type="InterPro" id="IPR029479">
    <property type="entry name" value="Nitroreductase"/>
</dbReference>